<sequence length="118" mass="13068">MPTGDPDFSDDDDEEVYTDTVDPPQKNRKIVSTDPKPGKVGPPKKNRKLVSSGLKLDKADIPKKNRKLVSSDITLDKGTFVQFLYKEEIFAGIVVDLLGHESTVMIKCMAMCGVGLWK</sequence>
<evidence type="ECO:0000313" key="4">
    <source>
        <dbReference type="Proteomes" id="UP001187531"/>
    </source>
</evidence>
<evidence type="ECO:0000259" key="2">
    <source>
        <dbReference type="Pfam" id="PF23258"/>
    </source>
</evidence>
<comment type="caution">
    <text evidence="3">The sequence shown here is derived from an EMBL/GenBank/DDBJ whole genome shotgun (WGS) entry which is preliminary data.</text>
</comment>
<organism evidence="3 4">
    <name type="scientific">Artemia franciscana</name>
    <name type="common">Brine shrimp</name>
    <name type="synonym">Artemia sanfranciscana</name>
    <dbReference type="NCBI Taxonomy" id="6661"/>
    <lineage>
        <taxon>Eukaryota</taxon>
        <taxon>Metazoa</taxon>
        <taxon>Ecdysozoa</taxon>
        <taxon>Arthropoda</taxon>
        <taxon>Crustacea</taxon>
        <taxon>Branchiopoda</taxon>
        <taxon>Anostraca</taxon>
        <taxon>Artemiidae</taxon>
        <taxon>Artemia</taxon>
    </lineage>
</organism>
<dbReference type="EMBL" id="JAVRJZ010000016">
    <property type="protein sequence ID" value="KAK2711848.1"/>
    <property type="molecule type" value="Genomic_DNA"/>
</dbReference>
<keyword evidence="4" id="KW-1185">Reference proteome</keyword>
<accession>A0AA88HID5</accession>
<name>A0AA88HID5_ARTSF</name>
<feature type="compositionally biased region" description="Acidic residues" evidence="1">
    <location>
        <begin position="7"/>
        <end position="17"/>
    </location>
</feature>
<reference evidence="3" key="1">
    <citation type="submission" date="2023-07" db="EMBL/GenBank/DDBJ databases">
        <title>Chromosome-level genome assembly of Artemia franciscana.</title>
        <authorList>
            <person name="Jo E."/>
        </authorList>
    </citation>
    <scope>NUCLEOTIDE SEQUENCE</scope>
    <source>
        <tissue evidence="3">Whole body</tissue>
    </source>
</reference>
<feature type="region of interest" description="Disordered" evidence="1">
    <location>
        <begin position="1"/>
        <end position="52"/>
    </location>
</feature>
<dbReference type="Pfam" id="PF23258">
    <property type="entry name" value="DUF7072"/>
    <property type="match status" value="1"/>
</dbReference>
<feature type="domain" description="DUF7072" evidence="2">
    <location>
        <begin position="66"/>
        <end position="109"/>
    </location>
</feature>
<dbReference type="Proteomes" id="UP001187531">
    <property type="component" value="Unassembled WGS sequence"/>
</dbReference>
<protein>
    <recommendedName>
        <fullName evidence="2">DUF7072 domain-containing protein</fullName>
    </recommendedName>
</protein>
<dbReference type="AlphaFoldDB" id="A0AA88HID5"/>
<evidence type="ECO:0000313" key="3">
    <source>
        <dbReference type="EMBL" id="KAK2711848.1"/>
    </source>
</evidence>
<proteinExistence type="predicted"/>
<evidence type="ECO:0000256" key="1">
    <source>
        <dbReference type="SAM" id="MobiDB-lite"/>
    </source>
</evidence>
<gene>
    <name evidence="3" type="ORF">QYM36_012845</name>
</gene>
<dbReference type="InterPro" id="IPR055500">
    <property type="entry name" value="DUF7072"/>
</dbReference>